<dbReference type="Proteomes" id="UP001642501">
    <property type="component" value="Unassembled WGS sequence"/>
</dbReference>
<keyword evidence="8" id="KW-1185">Reference proteome</keyword>
<evidence type="ECO:0000256" key="2">
    <source>
        <dbReference type="ARBA" id="ARBA00006109"/>
    </source>
</evidence>
<dbReference type="InterPro" id="IPR053279">
    <property type="entry name" value="EMC_subunit"/>
</dbReference>
<keyword evidence="5" id="KW-0472">Membrane</keyword>
<organism evidence="7 8">
    <name type="scientific">Sporothrix epigloea</name>
    <dbReference type="NCBI Taxonomy" id="1892477"/>
    <lineage>
        <taxon>Eukaryota</taxon>
        <taxon>Fungi</taxon>
        <taxon>Dikarya</taxon>
        <taxon>Ascomycota</taxon>
        <taxon>Pezizomycotina</taxon>
        <taxon>Sordariomycetes</taxon>
        <taxon>Sordariomycetidae</taxon>
        <taxon>Ophiostomatales</taxon>
        <taxon>Ophiostomataceae</taxon>
        <taxon>Sporothrix</taxon>
    </lineage>
</organism>
<evidence type="ECO:0000256" key="3">
    <source>
        <dbReference type="ARBA" id="ARBA00022692"/>
    </source>
</evidence>
<dbReference type="Pfam" id="PF10270">
    <property type="entry name" value="MMgT"/>
    <property type="match status" value="1"/>
</dbReference>
<feature type="chain" id="PRO_5045511080" evidence="6">
    <location>
        <begin position="23"/>
        <end position="483"/>
    </location>
</feature>
<gene>
    <name evidence="7" type="ORF">SEPCBS57363_006607</name>
</gene>
<protein>
    <submittedName>
        <fullName evidence="7">Uncharacterized protein</fullName>
    </submittedName>
</protein>
<feature type="signal peptide" evidence="6">
    <location>
        <begin position="1"/>
        <end position="22"/>
    </location>
</feature>
<dbReference type="InterPro" id="IPR036187">
    <property type="entry name" value="DNA_mismatch_repair_MutS_sf"/>
</dbReference>
<keyword evidence="6" id="KW-0732">Signal</keyword>
<evidence type="ECO:0000256" key="1">
    <source>
        <dbReference type="ARBA" id="ARBA00004127"/>
    </source>
</evidence>
<comment type="similarity">
    <text evidence="2">Belongs to the membrane magnesium transporter (TC 1.A.67) family.</text>
</comment>
<dbReference type="SUPFAM" id="SSF48334">
    <property type="entry name" value="DNA repair protein MutS, domain III"/>
    <property type="match status" value="1"/>
</dbReference>
<dbReference type="PANTHER" id="PTHR28144">
    <property type="entry name" value="ER MEMBRANE PROTEIN COMPLEX SUBUNIT 5"/>
    <property type="match status" value="1"/>
</dbReference>
<evidence type="ECO:0000256" key="5">
    <source>
        <dbReference type="ARBA" id="ARBA00023136"/>
    </source>
</evidence>
<evidence type="ECO:0000313" key="8">
    <source>
        <dbReference type="Proteomes" id="UP001642501"/>
    </source>
</evidence>
<reference evidence="7 8" key="1">
    <citation type="submission" date="2024-01" db="EMBL/GenBank/DDBJ databases">
        <authorList>
            <person name="Allen C."/>
            <person name="Tagirdzhanova G."/>
        </authorList>
    </citation>
    <scope>NUCLEOTIDE SEQUENCE [LARGE SCALE GENOMIC DNA]</scope>
    <source>
        <strain evidence="7 8">CBS 573.63</strain>
    </source>
</reference>
<name>A0ABP0E5V2_9PEZI</name>
<dbReference type="EMBL" id="CAWUOM010000216">
    <property type="protein sequence ID" value="CAK7275293.1"/>
    <property type="molecule type" value="Genomic_DNA"/>
</dbReference>
<accession>A0ABP0E5V2</accession>
<sequence>MTWISKLTTAFGLVLLAHSCYSAQEFSTFQSYRSTGASQIATPALPIDITIETIAALLISSLGLVLGTQQLKPIQWHMWAGEIEREGAGSDKNADGEPSRGYTGNPFRYLETRPGFVDIRRQRKTFGDWVRDGSSARYGEDFTPGDAVDDRDATVEAEGVYMALEMKADGTIGCAYFVAASSTLYLYEDIRIASLEVIESILFQAQPTCILVPSSSPEKLMDFLSNLSCWISDDERNPNEENGFVLRSIVSSDFNPDYGRQVLAMSERTDIGQNQSAYFTTAVEELEDYVISGNSRPQQGSAASKQNKTMLLGTLVNLEGQASALLDIDDEAIILVNEILTETIDFQASMESGRGVVARGVSPELDALKSAYGRLQSRLESVCQEHKSRLSDEAQGDIVGCVFHPQRGYLLVAAAILQERTNYGSKNHSSDIEFSVNAREDALLEDGLVYFKTSGLRAVDGEFGDLAGNIIAHPYLSVLFVPR</sequence>
<proteinExistence type="inferred from homology"/>
<evidence type="ECO:0000256" key="6">
    <source>
        <dbReference type="SAM" id="SignalP"/>
    </source>
</evidence>
<keyword evidence="3" id="KW-0812">Transmembrane</keyword>
<evidence type="ECO:0000313" key="7">
    <source>
        <dbReference type="EMBL" id="CAK7275293.1"/>
    </source>
</evidence>
<keyword evidence="4" id="KW-1133">Transmembrane helix</keyword>
<comment type="subcellular location">
    <subcellularLocation>
        <location evidence="1">Endomembrane system</location>
        <topology evidence="1">Multi-pass membrane protein</topology>
    </subcellularLocation>
</comment>
<comment type="caution">
    <text evidence="7">The sequence shown here is derived from an EMBL/GenBank/DDBJ whole genome shotgun (WGS) entry which is preliminary data.</text>
</comment>
<evidence type="ECO:0000256" key="4">
    <source>
        <dbReference type="ARBA" id="ARBA00022989"/>
    </source>
</evidence>
<dbReference type="InterPro" id="IPR018937">
    <property type="entry name" value="MMgT"/>
</dbReference>
<dbReference type="PANTHER" id="PTHR28144:SF1">
    <property type="entry name" value="ER MEMBRANE PROTEIN COMPLEX SUBUNIT 5"/>
    <property type="match status" value="1"/>
</dbReference>